<keyword evidence="2" id="KW-0812">Transmembrane</keyword>
<keyword evidence="4" id="KW-0472">Membrane</keyword>
<evidence type="ECO:0000313" key="7">
    <source>
        <dbReference type="EMBL" id="TXC66205.1"/>
    </source>
</evidence>
<dbReference type="InterPro" id="IPR006260">
    <property type="entry name" value="TonB/TolA_C"/>
</dbReference>
<evidence type="ECO:0000256" key="5">
    <source>
        <dbReference type="SAM" id="MobiDB-lite"/>
    </source>
</evidence>
<keyword evidence="3" id="KW-1133">Transmembrane helix</keyword>
<dbReference type="GO" id="GO:0016020">
    <property type="term" value="C:membrane"/>
    <property type="evidence" value="ECO:0007669"/>
    <property type="project" value="UniProtKB-SubCell"/>
</dbReference>
<comment type="subcellular location">
    <subcellularLocation>
        <location evidence="1">Membrane</location>
        <topology evidence="1">Single-pass membrane protein</topology>
    </subcellularLocation>
</comment>
<evidence type="ECO:0000256" key="1">
    <source>
        <dbReference type="ARBA" id="ARBA00004167"/>
    </source>
</evidence>
<dbReference type="GO" id="GO:0055085">
    <property type="term" value="P:transmembrane transport"/>
    <property type="evidence" value="ECO:0007669"/>
    <property type="project" value="InterPro"/>
</dbReference>
<feature type="region of interest" description="Disordered" evidence="5">
    <location>
        <begin position="1"/>
        <end position="96"/>
    </location>
</feature>
<dbReference type="NCBIfam" id="TIGR01352">
    <property type="entry name" value="tonB_Cterm"/>
    <property type="match status" value="1"/>
</dbReference>
<evidence type="ECO:0000313" key="8">
    <source>
        <dbReference type="Proteomes" id="UP000321832"/>
    </source>
</evidence>
<evidence type="ECO:0000259" key="6">
    <source>
        <dbReference type="Pfam" id="PF03544"/>
    </source>
</evidence>
<accession>A0A5C6U396</accession>
<dbReference type="InterPro" id="IPR037682">
    <property type="entry name" value="TonB_C"/>
</dbReference>
<keyword evidence="8" id="KW-1185">Reference proteome</keyword>
<proteinExistence type="predicted"/>
<sequence length="245" mass="25691">MALTESARAISATGSLRRQADHHAASNRSHRSCQPRDPGCRPRRRAVERQPCRGGGQPSDAADPRGRQDQAEGRACRSHAASRAPQCRSGATGGSRCCACRAGCGRRTLATSESPTAPAPGLAESTVATVEAAAVPRSPEPAAAPVATAAPQTQPEPAEALPPLKLRSLVEPITPRHLAGRLRGEVRVEVQLNVAADGSVSEAAVMASSHPQMNAAVLDAVRQWRYEPAGRAREHAVQVVLRPDS</sequence>
<dbReference type="Gene3D" id="3.30.2420.10">
    <property type="entry name" value="TonB"/>
    <property type="match status" value="1"/>
</dbReference>
<feature type="domain" description="TonB C-terminal" evidence="6">
    <location>
        <begin position="181"/>
        <end position="238"/>
    </location>
</feature>
<dbReference type="Pfam" id="PF03544">
    <property type="entry name" value="TonB_C"/>
    <property type="match status" value="1"/>
</dbReference>
<evidence type="ECO:0000256" key="3">
    <source>
        <dbReference type="ARBA" id="ARBA00022989"/>
    </source>
</evidence>
<organism evidence="7 8">
    <name type="scientific">Piscinibacter aquaticus</name>
    <dbReference type="NCBI Taxonomy" id="392597"/>
    <lineage>
        <taxon>Bacteria</taxon>
        <taxon>Pseudomonadati</taxon>
        <taxon>Pseudomonadota</taxon>
        <taxon>Betaproteobacteria</taxon>
        <taxon>Burkholderiales</taxon>
        <taxon>Sphaerotilaceae</taxon>
        <taxon>Piscinibacter</taxon>
    </lineage>
</organism>
<evidence type="ECO:0000256" key="2">
    <source>
        <dbReference type="ARBA" id="ARBA00022692"/>
    </source>
</evidence>
<protein>
    <submittedName>
        <fullName evidence="7">TonB family protein</fullName>
    </submittedName>
</protein>
<feature type="compositionally biased region" description="Basic and acidic residues" evidence="5">
    <location>
        <begin position="62"/>
        <end position="75"/>
    </location>
</feature>
<dbReference type="AlphaFoldDB" id="A0A5C6U396"/>
<name>A0A5C6U396_9BURK</name>
<evidence type="ECO:0000256" key="4">
    <source>
        <dbReference type="ARBA" id="ARBA00023136"/>
    </source>
</evidence>
<feature type="region of interest" description="Disordered" evidence="5">
    <location>
        <begin position="136"/>
        <end position="159"/>
    </location>
</feature>
<dbReference type="EMBL" id="VOPW01000001">
    <property type="protein sequence ID" value="TXC66205.1"/>
    <property type="molecule type" value="Genomic_DNA"/>
</dbReference>
<comment type="caution">
    <text evidence="7">The sequence shown here is derived from an EMBL/GenBank/DDBJ whole genome shotgun (WGS) entry which is preliminary data.</text>
</comment>
<gene>
    <name evidence="7" type="ORF">FSC37_10635</name>
</gene>
<reference evidence="7 8" key="1">
    <citation type="submission" date="2019-08" db="EMBL/GenBank/DDBJ databases">
        <authorList>
            <person name="Khan S.A."/>
            <person name="Jeon C.O."/>
            <person name="Jeong S.E."/>
        </authorList>
    </citation>
    <scope>NUCLEOTIDE SEQUENCE [LARGE SCALE GENOMIC DNA]</scope>
    <source>
        <strain evidence="8">IMCC1728</strain>
    </source>
</reference>
<dbReference type="Proteomes" id="UP000321832">
    <property type="component" value="Unassembled WGS sequence"/>
</dbReference>
<dbReference type="SUPFAM" id="SSF74653">
    <property type="entry name" value="TolA/TonB C-terminal domain"/>
    <property type="match status" value="1"/>
</dbReference>